<feature type="domain" description="Peptidase S33 tripeptidyl aminopeptidase-like C-terminal" evidence="1">
    <location>
        <begin position="2"/>
        <end position="45"/>
    </location>
</feature>
<proteinExistence type="predicted"/>
<dbReference type="InterPro" id="IPR013595">
    <property type="entry name" value="Pept_S33_TAP-like_C"/>
</dbReference>
<dbReference type="Pfam" id="PF08386">
    <property type="entry name" value="Abhydrolase_4"/>
    <property type="match status" value="1"/>
</dbReference>
<evidence type="ECO:0000259" key="1">
    <source>
        <dbReference type="Pfam" id="PF08386"/>
    </source>
</evidence>
<organism evidence="2 3">
    <name type="scientific">Marasmiellus scandens</name>
    <dbReference type="NCBI Taxonomy" id="2682957"/>
    <lineage>
        <taxon>Eukaryota</taxon>
        <taxon>Fungi</taxon>
        <taxon>Dikarya</taxon>
        <taxon>Basidiomycota</taxon>
        <taxon>Agaricomycotina</taxon>
        <taxon>Agaricomycetes</taxon>
        <taxon>Agaricomycetidae</taxon>
        <taxon>Agaricales</taxon>
        <taxon>Marasmiineae</taxon>
        <taxon>Omphalotaceae</taxon>
        <taxon>Marasmiellus</taxon>
    </lineage>
</organism>
<comment type="caution">
    <text evidence="2">The sequence shown here is derived from an EMBL/GenBank/DDBJ whole genome shotgun (WGS) entry which is preliminary data.</text>
</comment>
<sequence>MFPGSAVLVQDSPGHSSLVASSNCTTQYLNDYFATGQLPADGTVCQVDDELFPSAN</sequence>
<evidence type="ECO:0000313" key="3">
    <source>
        <dbReference type="Proteomes" id="UP001498398"/>
    </source>
</evidence>
<dbReference type="Proteomes" id="UP001498398">
    <property type="component" value="Unassembled WGS sequence"/>
</dbReference>
<evidence type="ECO:0000313" key="2">
    <source>
        <dbReference type="EMBL" id="KAK7458897.1"/>
    </source>
</evidence>
<gene>
    <name evidence="2" type="ORF">VKT23_009908</name>
</gene>
<name>A0ABR1JHT0_9AGAR</name>
<reference evidence="2 3" key="1">
    <citation type="submission" date="2024-01" db="EMBL/GenBank/DDBJ databases">
        <title>A draft genome for the cacao thread blight pathogen Marasmiellus scandens.</title>
        <authorList>
            <person name="Baruah I.K."/>
            <person name="Leung J."/>
            <person name="Bukari Y."/>
            <person name="Amoako-Attah I."/>
            <person name="Meinhardt L.W."/>
            <person name="Bailey B.A."/>
            <person name="Cohen S.P."/>
        </authorList>
    </citation>
    <scope>NUCLEOTIDE SEQUENCE [LARGE SCALE GENOMIC DNA]</scope>
    <source>
        <strain evidence="2 3">GH-19</strain>
    </source>
</reference>
<keyword evidence="3" id="KW-1185">Reference proteome</keyword>
<dbReference type="EMBL" id="JBANRG010000017">
    <property type="protein sequence ID" value="KAK7458897.1"/>
    <property type="molecule type" value="Genomic_DNA"/>
</dbReference>
<protein>
    <recommendedName>
        <fullName evidence="1">Peptidase S33 tripeptidyl aminopeptidase-like C-terminal domain-containing protein</fullName>
    </recommendedName>
</protein>
<accession>A0ABR1JHT0</accession>